<keyword evidence="2" id="KW-0238">DNA-binding</keyword>
<keyword evidence="6" id="KW-1185">Reference proteome</keyword>
<dbReference type="EMBL" id="JABBHF010000002">
    <property type="protein sequence ID" value="NMH86858.1"/>
    <property type="molecule type" value="Genomic_DNA"/>
</dbReference>
<dbReference type="PROSITE" id="PS51118">
    <property type="entry name" value="HTH_HXLR"/>
    <property type="match status" value="1"/>
</dbReference>
<dbReference type="RefSeq" id="WP_169670794.1">
    <property type="nucleotide sequence ID" value="NZ_JABBHF010000002.1"/>
</dbReference>
<evidence type="ECO:0000256" key="1">
    <source>
        <dbReference type="ARBA" id="ARBA00023015"/>
    </source>
</evidence>
<evidence type="ECO:0000313" key="5">
    <source>
        <dbReference type="EMBL" id="NMH86858.1"/>
    </source>
</evidence>
<dbReference type="InterPro" id="IPR036390">
    <property type="entry name" value="WH_DNA-bd_sf"/>
</dbReference>
<reference evidence="5 6" key="1">
    <citation type="submission" date="2020-04" db="EMBL/GenBank/DDBJ databases">
        <title>A Flavivirga sp. nov.</title>
        <authorList>
            <person name="Sun X."/>
        </authorList>
    </citation>
    <scope>NUCLEOTIDE SEQUENCE [LARGE SCALE GENOMIC DNA]</scope>
    <source>
        <strain evidence="5 6">Y03</strain>
    </source>
</reference>
<dbReference type="Gene3D" id="1.10.10.10">
    <property type="entry name" value="Winged helix-like DNA-binding domain superfamily/Winged helix DNA-binding domain"/>
    <property type="match status" value="1"/>
</dbReference>
<protein>
    <submittedName>
        <fullName evidence="5">Helix-turn-helix transcriptional regulator</fullName>
    </submittedName>
</protein>
<organism evidence="5 6">
    <name type="scientific">Flavivirga algicola</name>
    <dbReference type="NCBI Taxonomy" id="2729136"/>
    <lineage>
        <taxon>Bacteria</taxon>
        <taxon>Pseudomonadati</taxon>
        <taxon>Bacteroidota</taxon>
        <taxon>Flavobacteriia</taxon>
        <taxon>Flavobacteriales</taxon>
        <taxon>Flavobacteriaceae</taxon>
        <taxon>Flavivirga</taxon>
    </lineage>
</organism>
<sequence length="112" mass="12892">MRRKLIDNPNGCTITHAMNIIGNKWTPIIIYVLGNKTYRFGELAVRTGKISRKVLANQLKEMEECGILIRRSYDETPKKVEYRLTQKGKELLPILDLICSWSEEISLQATPD</sequence>
<feature type="domain" description="HTH hxlR-type" evidence="4">
    <location>
        <begin position="12"/>
        <end position="110"/>
    </location>
</feature>
<keyword evidence="3" id="KW-0804">Transcription</keyword>
<dbReference type="Pfam" id="PF01638">
    <property type="entry name" value="HxlR"/>
    <property type="match status" value="1"/>
</dbReference>
<dbReference type="Proteomes" id="UP000746690">
    <property type="component" value="Unassembled WGS sequence"/>
</dbReference>
<dbReference type="InterPro" id="IPR002577">
    <property type="entry name" value="HTH_HxlR"/>
</dbReference>
<dbReference type="PANTHER" id="PTHR33204:SF29">
    <property type="entry name" value="TRANSCRIPTIONAL REGULATOR"/>
    <property type="match status" value="1"/>
</dbReference>
<comment type="caution">
    <text evidence="5">The sequence shown here is derived from an EMBL/GenBank/DDBJ whole genome shotgun (WGS) entry which is preliminary data.</text>
</comment>
<evidence type="ECO:0000259" key="4">
    <source>
        <dbReference type="PROSITE" id="PS51118"/>
    </source>
</evidence>
<evidence type="ECO:0000256" key="2">
    <source>
        <dbReference type="ARBA" id="ARBA00023125"/>
    </source>
</evidence>
<evidence type="ECO:0000313" key="6">
    <source>
        <dbReference type="Proteomes" id="UP000746690"/>
    </source>
</evidence>
<dbReference type="InterPro" id="IPR036388">
    <property type="entry name" value="WH-like_DNA-bd_sf"/>
</dbReference>
<evidence type="ECO:0000256" key="3">
    <source>
        <dbReference type="ARBA" id="ARBA00023163"/>
    </source>
</evidence>
<dbReference type="PANTHER" id="PTHR33204">
    <property type="entry name" value="TRANSCRIPTIONAL REGULATOR, MARR FAMILY"/>
    <property type="match status" value="1"/>
</dbReference>
<proteinExistence type="predicted"/>
<accession>A0ABX1RUY3</accession>
<dbReference type="SUPFAM" id="SSF46785">
    <property type="entry name" value="Winged helix' DNA-binding domain"/>
    <property type="match status" value="1"/>
</dbReference>
<gene>
    <name evidence="5" type="ORF">HHX25_05035</name>
</gene>
<keyword evidence="1" id="KW-0805">Transcription regulation</keyword>
<name>A0ABX1RUY3_9FLAO</name>